<keyword evidence="2" id="KW-1185">Reference proteome</keyword>
<protein>
    <submittedName>
        <fullName evidence="1">Uncharacterized protein</fullName>
    </submittedName>
</protein>
<dbReference type="Proteomes" id="UP000626092">
    <property type="component" value="Unassembled WGS sequence"/>
</dbReference>
<dbReference type="EMBL" id="WJXA01000005">
    <property type="protein sequence ID" value="KAF7144010.1"/>
    <property type="molecule type" value="Genomic_DNA"/>
</dbReference>
<organism evidence="1 2">
    <name type="scientific">Rhododendron simsii</name>
    <name type="common">Sims's rhododendron</name>
    <dbReference type="NCBI Taxonomy" id="118357"/>
    <lineage>
        <taxon>Eukaryota</taxon>
        <taxon>Viridiplantae</taxon>
        <taxon>Streptophyta</taxon>
        <taxon>Embryophyta</taxon>
        <taxon>Tracheophyta</taxon>
        <taxon>Spermatophyta</taxon>
        <taxon>Magnoliopsida</taxon>
        <taxon>eudicotyledons</taxon>
        <taxon>Gunneridae</taxon>
        <taxon>Pentapetalae</taxon>
        <taxon>asterids</taxon>
        <taxon>Ericales</taxon>
        <taxon>Ericaceae</taxon>
        <taxon>Ericoideae</taxon>
        <taxon>Rhodoreae</taxon>
        <taxon>Rhododendron</taxon>
    </lineage>
</organism>
<accession>A0A834LQT8</accession>
<comment type="caution">
    <text evidence="1">The sequence shown here is derived from an EMBL/GenBank/DDBJ whole genome shotgun (WGS) entry which is preliminary data.</text>
</comment>
<evidence type="ECO:0000313" key="2">
    <source>
        <dbReference type="Proteomes" id="UP000626092"/>
    </source>
</evidence>
<name>A0A834LQT8_RHOSS</name>
<dbReference type="AlphaFoldDB" id="A0A834LQT8"/>
<evidence type="ECO:0000313" key="1">
    <source>
        <dbReference type="EMBL" id="KAF7144010.1"/>
    </source>
</evidence>
<proteinExistence type="predicted"/>
<reference evidence="1" key="1">
    <citation type="submission" date="2019-11" db="EMBL/GenBank/DDBJ databases">
        <authorList>
            <person name="Liu Y."/>
            <person name="Hou J."/>
            <person name="Li T.-Q."/>
            <person name="Guan C.-H."/>
            <person name="Wu X."/>
            <person name="Wu H.-Z."/>
            <person name="Ling F."/>
            <person name="Zhang R."/>
            <person name="Shi X.-G."/>
            <person name="Ren J.-P."/>
            <person name="Chen E.-F."/>
            <person name="Sun J.-M."/>
        </authorList>
    </citation>
    <scope>NUCLEOTIDE SEQUENCE</scope>
    <source>
        <strain evidence="1">Adult_tree_wgs_1</strain>
        <tissue evidence="1">Leaves</tissue>
    </source>
</reference>
<gene>
    <name evidence="1" type="ORF">RHSIM_Rhsim05G0215500</name>
</gene>
<sequence>MAVLAAAVGCIDESPEGVAKWFQNLGHMKAKLATFQLYLHDQDITRPIIASHSHQPPCLFPLPFDAARTSDTHIFRQNAIEQAKMVVVETATANRQRENE</sequence>